<dbReference type="AlphaFoldDB" id="A0A161X0X9"/>
<dbReference type="SUPFAM" id="SSF48452">
    <property type="entry name" value="TPR-like"/>
    <property type="match status" value="1"/>
</dbReference>
<accession>A0A161X0X9</accession>
<evidence type="ECO:0000313" key="1">
    <source>
        <dbReference type="EMBL" id="KZL87276.1"/>
    </source>
</evidence>
<reference evidence="1 2" key="1">
    <citation type="submission" date="2015-06" db="EMBL/GenBank/DDBJ databases">
        <title>Survival trade-offs in plant roots during colonization by closely related pathogenic and mutualistic fungi.</title>
        <authorList>
            <person name="Hacquard S."/>
            <person name="Kracher B."/>
            <person name="Hiruma K."/>
            <person name="Weinman A."/>
            <person name="Muench P."/>
            <person name="Garrido Oter R."/>
            <person name="Ver Loren van Themaat E."/>
            <person name="Dallerey J.-F."/>
            <person name="Damm U."/>
            <person name="Henrissat B."/>
            <person name="Lespinet O."/>
            <person name="Thon M."/>
            <person name="Kemen E."/>
            <person name="McHardy A.C."/>
            <person name="Schulze-Lefert P."/>
            <person name="O'Connell R.J."/>
        </authorList>
    </citation>
    <scope>NUCLEOTIDE SEQUENCE [LARGE SCALE GENOMIC DNA]</scope>
    <source>
        <strain evidence="1 2">MAFF 238704</strain>
    </source>
</reference>
<evidence type="ECO:0008006" key="3">
    <source>
        <dbReference type="Google" id="ProtNLM"/>
    </source>
</evidence>
<evidence type="ECO:0000313" key="2">
    <source>
        <dbReference type="Proteomes" id="UP000076584"/>
    </source>
</evidence>
<dbReference type="InterPro" id="IPR010323">
    <property type="entry name" value="DUF924"/>
</dbReference>
<proteinExistence type="predicted"/>
<dbReference type="EMBL" id="LFIW01000292">
    <property type="protein sequence ID" value="KZL87276.1"/>
    <property type="molecule type" value="Genomic_DNA"/>
</dbReference>
<dbReference type="Proteomes" id="UP000076584">
    <property type="component" value="Unassembled WGS sequence"/>
</dbReference>
<dbReference type="Gene3D" id="1.20.58.320">
    <property type="entry name" value="TPR-like"/>
    <property type="match status" value="1"/>
</dbReference>
<gene>
    <name evidence="1" type="ORF">CI238_10396</name>
</gene>
<dbReference type="Pfam" id="PF06041">
    <property type="entry name" value="DUF924"/>
    <property type="match status" value="1"/>
</dbReference>
<dbReference type="Gene3D" id="1.25.40.10">
    <property type="entry name" value="Tetratricopeptide repeat domain"/>
    <property type="match status" value="1"/>
</dbReference>
<protein>
    <recommendedName>
        <fullName evidence="3">DUF924-domain-containing protein</fullName>
    </recommendedName>
</protein>
<sequence length="258" mass="29886">MEAAKSNSAELKGLLTPDLFAKVRRVWFSHILDDDHIFVPSQEDALQWFSRSDVFDGICRAEFGSTLTILDRLDSTGDEIFAGAKLVSVLDWMSLVILLDQIPRNCFRDDEAGIAYKRFDERALSVALKAIQLRIPEDPVIRYRQTYRFWFYMPLEHSESMKMQNMLFLEHRRMFGDSLCLLFGMAAETDEDAQAVQVAKEVLGRRKAVLESWISTLSRIASEPREVLRRCGRYPHRNGPLNRVSTKEEVEYLRSRET</sequence>
<name>A0A161X0X9_COLIC</name>
<organism evidence="1 2">
    <name type="scientific">Colletotrichum incanum</name>
    <name type="common">Soybean anthracnose fungus</name>
    <dbReference type="NCBI Taxonomy" id="1573173"/>
    <lineage>
        <taxon>Eukaryota</taxon>
        <taxon>Fungi</taxon>
        <taxon>Dikarya</taxon>
        <taxon>Ascomycota</taxon>
        <taxon>Pezizomycotina</taxon>
        <taxon>Sordariomycetes</taxon>
        <taxon>Hypocreomycetidae</taxon>
        <taxon>Glomerellales</taxon>
        <taxon>Glomerellaceae</taxon>
        <taxon>Colletotrichum</taxon>
        <taxon>Colletotrichum spaethianum species complex</taxon>
    </lineage>
</organism>
<keyword evidence="2" id="KW-1185">Reference proteome</keyword>
<dbReference type="InterPro" id="IPR011990">
    <property type="entry name" value="TPR-like_helical_dom_sf"/>
</dbReference>
<dbReference type="STRING" id="1573173.A0A161X0X9"/>
<comment type="caution">
    <text evidence="1">The sequence shown here is derived from an EMBL/GenBank/DDBJ whole genome shotgun (WGS) entry which is preliminary data.</text>
</comment>